<feature type="region of interest" description="Disordered" evidence="20">
    <location>
        <begin position="1522"/>
        <end position="1546"/>
    </location>
</feature>
<feature type="transmembrane region" description="Helical" evidence="21">
    <location>
        <begin position="1984"/>
        <end position="2003"/>
    </location>
</feature>
<dbReference type="SMART" id="SM00382">
    <property type="entry name" value="AAA"/>
    <property type="match status" value="2"/>
</dbReference>
<keyword evidence="12" id="KW-1278">Translocase</keyword>
<dbReference type="InterPro" id="IPR017871">
    <property type="entry name" value="ABC_transporter-like_CS"/>
</dbReference>
<keyword evidence="8" id="KW-0677">Repeat</keyword>
<evidence type="ECO:0000256" key="14">
    <source>
        <dbReference type="ARBA" id="ARBA00023136"/>
    </source>
</evidence>
<dbReference type="PROSITE" id="PS00211">
    <property type="entry name" value="ABC_TRANSPORTER_1"/>
    <property type="match status" value="1"/>
</dbReference>
<evidence type="ECO:0000256" key="4">
    <source>
        <dbReference type="ARBA" id="ARBA00022448"/>
    </source>
</evidence>
<keyword evidence="11" id="KW-0067">ATP-binding</keyword>
<feature type="transmembrane region" description="Helical" evidence="21">
    <location>
        <begin position="875"/>
        <end position="895"/>
    </location>
</feature>
<keyword evidence="24" id="KW-1185">Reference proteome</keyword>
<keyword evidence="5" id="KW-0488">Methylation</keyword>
<dbReference type="PANTHER" id="PTHR19229:SF36">
    <property type="entry name" value="ATP-BINDING CASSETTE SUB-FAMILY A MEMBER 2"/>
    <property type="match status" value="1"/>
</dbReference>
<feature type="transmembrane region" description="Helical" evidence="21">
    <location>
        <begin position="1956"/>
        <end position="1978"/>
    </location>
</feature>
<comment type="similarity">
    <text evidence="3">Belongs to the ABC transporter superfamily. ABCA family.</text>
</comment>
<evidence type="ECO:0000256" key="9">
    <source>
        <dbReference type="ARBA" id="ARBA00022741"/>
    </source>
</evidence>
<evidence type="ECO:0000313" key="24">
    <source>
        <dbReference type="Proteomes" id="UP001195483"/>
    </source>
</evidence>
<evidence type="ECO:0000256" key="17">
    <source>
        <dbReference type="ARBA" id="ARBA00059684"/>
    </source>
</evidence>
<evidence type="ECO:0000259" key="22">
    <source>
        <dbReference type="PROSITE" id="PS50893"/>
    </source>
</evidence>
<dbReference type="GO" id="GO:0010008">
    <property type="term" value="C:endosome membrane"/>
    <property type="evidence" value="ECO:0007669"/>
    <property type="project" value="UniProtKB-SubCell"/>
</dbReference>
<evidence type="ECO:0000256" key="21">
    <source>
        <dbReference type="SAM" id="Phobius"/>
    </source>
</evidence>
<comment type="function">
    <text evidence="17">Probable lipid transporter that modulates cholesterol sequestration in the late endosome/lysosome by regulating the intracellular sphingolipid metabolism, in turn participates in cholesterol homeostasis. May alter the transbilayer distribution of ceramide in the intraluminal membrane lipid bilayer, favoring its retention in the outer leaflet that results in increased acid ceramidase activity in the late endosome/lysosome, facilitating ceramide deacylation to sphingosine leading to the sequestration of free cholesterol in lysosomes. In addition regulates amyloid-beta production either by activating a signaling pathway that regulates amyloid precursor protein transcription through the modulation of sphingolipid metabolism or through its role in gamma-secretase processing of APP. May play a role in myelin formation.</text>
</comment>
<feature type="compositionally biased region" description="Polar residues" evidence="20">
    <location>
        <begin position="1438"/>
        <end position="1454"/>
    </location>
</feature>
<evidence type="ECO:0000256" key="19">
    <source>
        <dbReference type="ARBA" id="ARBA00083139"/>
    </source>
</evidence>
<comment type="subcellular location">
    <subcellularLocation>
        <location evidence="2">Endosome membrane</location>
    </subcellularLocation>
    <subcellularLocation>
        <location evidence="1">Lysosome membrane</location>
        <topology evidence="1">Multi-pass membrane protein</topology>
    </subcellularLocation>
</comment>
<keyword evidence="7 21" id="KW-0812">Transmembrane</keyword>
<dbReference type="PANTHER" id="PTHR19229">
    <property type="entry name" value="ATP-BINDING CASSETTE TRANSPORTER SUBFAMILY A ABCA"/>
    <property type="match status" value="1"/>
</dbReference>
<dbReference type="GO" id="GO:0005524">
    <property type="term" value="F:ATP binding"/>
    <property type="evidence" value="ECO:0007669"/>
    <property type="project" value="UniProtKB-KW"/>
</dbReference>
<evidence type="ECO:0000256" key="11">
    <source>
        <dbReference type="ARBA" id="ARBA00022840"/>
    </source>
</evidence>
<name>A0AAE0RQ01_9BIVA</name>
<dbReference type="CDD" id="cd03263">
    <property type="entry name" value="ABC_subfamily_A"/>
    <property type="match status" value="2"/>
</dbReference>
<dbReference type="GO" id="GO:0005765">
    <property type="term" value="C:lysosomal membrane"/>
    <property type="evidence" value="ECO:0007669"/>
    <property type="project" value="UniProtKB-SubCell"/>
</dbReference>
<dbReference type="GO" id="GO:0010556">
    <property type="term" value="P:regulation of macromolecule biosynthetic process"/>
    <property type="evidence" value="ECO:0007669"/>
    <property type="project" value="UniProtKB-ARBA"/>
</dbReference>
<dbReference type="InterPro" id="IPR027417">
    <property type="entry name" value="P-loop_NTPase"/>
</dbReference>
<evidence type="ECO:0000256" key="18">
    <source>
        <dbReference type="ARBA" id="ARBA00068368"/>
    </source>
</evidence>
<keyword evidence="15" id="KW-0325">Glycoprotein</keyword>
<dbReference type="InterPro" id="IPR026082">
    <property type="entry name" value="ABCA"/>
</dbReference>
<feature type="transmembrane region" description="Helical" evidence="21">
    <location>
        <begin position="798"/>
        <end position="820"/>
    </location>
</feature>
<keyword evidence="10" id="KW-0967">Endosome</keyword>
<sequence length="2549" mass="289191">METSVRSPLSAKNKDSMGFCHQLRLLLWKNFTLKKRSPFVLIFELFIPLVLFVILLSIRKRQPARPANSMTWSSQPLPSSGVLPILQSFCESNHDEPGNQSHHHHTKQESSTAFLTRIQQLAKSHNFFYPGYTPTEMEQLPVIYKSIIDSPATLHDSFEAAHNFELGSVLQTNKSLMNFMEGNLSLSAKDSQALLHSSVNVKELYKLLFGSNLNQIMKARLKRGIPSNTLHHDIQEYLHDNQMRDLLDGINNFTSISQSLLMILSSEKVIANPAVLKSVIGNYIPYFKEGILFNVIEGSDLQTRKTVINFLNHILNQVTGEDVNDSITPQEIAEILKIILLSPVTIKEAVCDKNEMLHLLIPEPPYTETDLVEAGEHLCNMTDAETKELSQLLNSSIDLQTIITVLHLHAVNISELTSKVNELLESVEKFYQFQTTLYELSVLAEDLPQTDCDYMQDNGTTENPPFLEKTTPSPITGTGETKKNKFAGLLKFWDGMQRTICGYEHPPRHRRNKRDTQKDMENINLDDLGLSWNQQQNLKILIHVLYSNPKVLYAPNNTAANSIINKANESFEFVDRVSEYARKWLNVSADLRSYLQQNSTADNLKAIKKMQEDIRSNHGLLMLISLDPRVTKFLNLSIPNLQSLLHEIDTIDNAACSWSTLLSGINLNVFKGFSTEQELVNYFLTQQYAENISAIAGVVFENINKNGSLPAHIRYKIRQNATFTPTTKRVRDRYWYPGPGGSQYPYYSFGFVWIQDIIERAIIDVQVGHDVVEPGTYLRRFPYPCWLYDQFVFMIEHVMPLCLTISWVYSVAMLVQSIVYEKEQRLKEVMKMMGLNNAVHWCAWFTTAFLQMTVTMGILTAMLKFGKVLNYSNPLLVFTVLEVFAIATISFSFLVSSLYSKAKVAAACAGIVYFLTYVPYMYVAIKEDVAGDDISSVVKTLVSLFSTTAFGLGGKYFAFYEEAGVGVQWNNVYVSPMEDDDFNLLMVVLMMIFDAFLYCILAWYIENVFPGSYGLPKPWYFPFTKSYWCGGHAKVQEHECPNLLDWCRRSRAGYLSVMEEDQACAMEREPEYANSFEMEPSHLPLGVKIENLTKVYKTGKKLAVKNLSLRLYEGQITSFLGHNGAGKTTTMSILTGLFPPTSGSATIYGHDIRMDMEVIRQGLGMCPQHNVLFDKLTVEEHLWFYSRLKGMKTSDMNQEMEMMIEDLGLPKKRHSQVDCLSGGMQRKLSVAIAFVGGSRTVILDEPTAGVDPYARRAIWDLLIKYKSGRTILLSTHHMDEADFLGDRIAIISNGQLKCCGSPLFLKNTFGEGYHLYLVKKESEEDIQSADELDDSENSQSFHVSKCQESKVTEFINKHVMTAYVKSDLPRELHYILPYEEAKKGNFEKLFNAFESGVEDLHISSLGVADTTLEEVFLKVTETAYQEDQAKSEDKPNEAKSTQPKMNEPRTTADSASWDGSVPFSDMLDQACGGQPEADVPKSTNQGAENELELGHMTENIIVAPMAEASIMEITTENLNVAENRGNPNQRSPIKNQSNPRDPCRLEEGRGSYVLSKKWRMVNHFRAVIVKRFHYITRNWKGLFSQILLPALFVSVAMTVALSAPKDEDPPLLELSPSQYFNLTQPRGNYIPFSNEHVSERSQKYLNDASPDDIIRTFHLPSGVGATCVLKKPFNNSFDSDIFHSLNISQQTFELLSRYYEPGCERVFVSGIRLENYVPQAAVISTKGQADQINSTSHPPDVKGKYYPSCYCSADNTGYICSEDGYSMPPQFRVVTRDILQDITQSTADPDGKYYLYTTDAYRLHRYGAFGFGSEVSFVPDDFGQSSPTQFRRLAVRGQAIVWYNNKGYHSMPVYLNTLNNAVLRANLPKSKGNPAAYGITLINHPMNQTNNRLNMDYILQGSDVLIAIFIIVAMSFVPASFVVFLVYERSINAKHLQFVSGLNPVMYWLANYVWDMCNYVIPAFCIIVILIAFQIPAYVSPSNLPAVIALFFLYGWSMTPLMYPASFKFNEPSTAYIFLIVINLFTGITCLVSSFLLEIFSYDKDLNRIHTILKDVFLIFPNYCLGRGLVDIAYNEYMNEYYFKTGQYNKMKSPFEWDLISRKLVAMSLCGLIFFILTLLTEYRFFIKQRRHHCTPTSIQDEDVDVAAERKRVLRGNGKNDLLRLENLTKVYKTRKLGRHLAVDRLCLGVPAGECFGLLGVNGAGKTTTFKMLTGYIQPSSGDANLNRYSILKDMLQVQQNIGYCPQFDALFDELTATEHIQLYCRLRGIPPKEEKRVVDWALSKLDLQQYANKPSGTYSGGNKRKLSTALALIGHPSLIFMDEPTTGMDPHSRRFLWDLVLGLIKDGRSVILTSHCMEECEALCTRLAIMVNGRFKCLGSIQHLKNKFGEGYTFSLRLKGPDYDRAQRLCQRFIQQNFPEAVLKEYYYNVLQYELKSRTVSLSYLFSKLEEAQKNLGIEDYSVSQNTLDNVFINFVKQQTEIVQESQESGTSLDMQQNHHLQRDSDEALLIPDVGDDRDLETDDDDILLRLDSSGTRLTLLNMDPLST</sequence>
<reference evidence="23" key="2">
    <citation type="journal article" date="2021" name="Genome Biol. Evol.">
        <title>Developing a high-quality reference genome for a parasitic bivalve with doubly uniparental inheritance (Bivalvia: Unionida).</title>
        <authorList>
            <person name="Smith C.H."/>
        </authorList>
    </citation>
    <scope>NUCLEOTIDE SEQUENCE</scope>
    <source>
        <strain evidence="23">CHS0354</strain>
        <tissue evidence="23">Mantle</tissue>
    </source>
</reference>
<evidence type="ECO:0000256" key="16">
    <source>
        <dbReference type="ARBA" id="ARBA00023228"/>
    </source>
</evidence>
<dbReference type="InterPro" id="IPR056264">
    <property type="entry name" value="R2_ABCA1-4-like"/>
</dbReference>
<dbReference type="FunFam" id="3.40.50.300:FF:000511">
    <property type="entry name" value="ATP-binding cassette, sub-family A (ABC1), member 2"/>
    <property type="match status" value="1"/>
</dbReference>
<evidence type="ECO:0000256" key="5">
    <source>
        <dbReference type="ARBA" id="ARBA00022481"/>
    </source>
</evidence>
<dbReference type="GO" id="GO:0140359">
    <property type="term" value="F:ABC-type transporter activity"/>
    <property type="evidence" value="ECO:0007669"/>
    <property type="project" value="InterPro"/>
</dbReference>
<feature type="transmembrane region" description="Helical" evidence="21">
    <location>
        <begin position="2104"/>
        <end position="2123"/>
    </location>
</feature>
<feature type="compositionally biased region" description="Polar residues" evidence="20">
    <location>
        <begin position="1522"/>
        <end position="1539"/>
    </location>
</feature>
<dbReference type="PROSITE" id="PS50893">
    <property type="entry name" value="ABC_TRANSPORTER_2"/>
    <property type="match status" value="2"/>
</dbReference>
<evidence type="ECO:0000256" key="20">
    <source>
        <dbReference type="SAM" id="MobiDB-lite"/>
    </source>
</evidence>
<evidence type="ECO:0000256" key="1">
    <source>
        <dbReference type="ARBA" id="ARBA00004155"/>
    </source>
</evidence>
<feature type="region of interest" description="Disordered" evidence="20">
    <location>
        <begin position="460"/>
        <end position="480"/>
    </location>
</feature>
<evidence type="ECO:0000256" key="3">
    <source>
        <dbReference type="ARBA" id="ARBA00008869"/>
    </source>
</evidence>
<dbReference type="InterPro" id="IPR013525">
    <property type="entry name" value="ABC2_TM"/>
</dbReference>
<dbReference type="InterPro" id="IPR003593">
    <property type="entry name" value="AAA+_ATPase"/>
</dbReference>
<proteinExistence type="inferred from homology"/>
<gene>
    <name evidence="23" type="ORF">CHS0354_026468</name>
</gene>
<dbReference type="InterPro" id="IPR003439">
    <property type="entry name" value="ABC_transporter-like_ATP-bd"/>
</dbReference>
<feature type="transmembrane region" description="Helical" evidence="21">
    <location>
        <begin position="1904"/>
        <end position="1927"/>
    </location>
</feature>
<keyword evidence="16" id="KW-0458">Lysosome</keyword>
<dbReference type="Gene3D" id="3.40.50.300">
    <property type="entry name" value="P-loop containing nucleotide triphosphate hydrolases"/>
    <property type="match status" value="2"/>
</dbReference>
<feature type="region of interest" description="Disordered" evidence="20">
    <location>
        <begin position="1425"/>
        <end position="1485"/>
    </location>
</feature>
<evidence type="ECO:0000256" key="6">
    <source>
        <dbReference type="ARBA" id="ARBA00022553"/>
    </source>
</evidence>
<feature type="compositionally biased region" description="Basic and acidic residues" evidence="20">
    <location>
        <begin position="1427"/>
        <end position="1437"/>
    </location>
</feature>
<reference evidence="23" key="1">
    <citation type="journal article" date="2021" name="Genome Biol. Evol.">
        <title>A High-Quality Reference Genome for a Parasitic Bivalve with Doubly Uniparental Inheritance (Bivalvia: Unionida).</title>
        <authorList>
            <person name="Smith C.H."/>
        </authorList>
    </citation>
    <scope>NUCLEOTIDE SEQUENCE</scope>
    <source>
        <strain evidence="23">CHS0354</strain>
    </source>
</reference>
<comment type="caution">
    <text evidence="23">The sequence shown here is derived from an EMBL/GenBank/DDBJ whole genome shotgun (WGS) entry which is preliminary data.</text>
</comment>
<feature type="transmembrane region" description="Helical" evidence="21">
    <location>
        <begin position="841"/>
        <end position="863"/>
    </location>
</feature>
<protein>
    <recommendedName>
        <fullName evidence="18">ATP-binding cassette sub-family A member 2</fullName>
    </recommendedName>
    <alternativeName>
        <fullName evidence="19">ATP-binding cassette transporter 2</fullName>
    </alternativeName>
</protein>
<evidence type="ECO:0000256" key="2">
    <source>
        <dbReference type="ARBA" id="ARBA00004608"/>
    </source>
</evidence>
<keyword evidence="13 21" id="KW-1133">Transmembrane helix</keyword>
<feature type="compositionally biased region" description="Polar residues" evidence="20">
    <location>
        <begin position="470"/>
        <end position="479"/>
    </location>
</feature>
<evidence type="ECO:0000256" key="12">
    <source>
        <dbReference type="ARBA" id="ARBA00022967"/>
    </source>
</evidence>
<keyword evidence="14 21" id="KW-0472">Membrane</keyword>
<feature type="transmembrane region" description="Helical" evidence="21">
    <location>
        <begin position="2015"/>
        <end position="2037"/>
    </location>
</feature>
<dbReference type="Proteomes" id="UP001195483">
    <property type="component" value="Unassembled WGS sequence"/>
</dbReference>
<accession>A0AAE0RQ01</accession>
<dbReference type="Pfam" id="PF00005">
    <property type="entry name" value="ABC_tran"/>
    <property type="match status" value="2"/>
</dbReference>
<dbReference type="Pfam" id="PF23321">
    <property type="entry name" value="R1_ABCA1"/>
    <property type="match status" value="1"/>
</dbReference>
<feature type="transmembrane region" description="Helical" evidence="21">
    <location>
        <begin position="904"/>
        <end position="925"/>
    </location>
</feature>
<dbReference type="Pfam" id="PF12698">
    <property type="entry name" value="ABC2_membrane_3"/>
    <property type="match status" value="2"/>
</dbReference>
<dbReference type="FunFam" id="3.40.50.300:FF:000612">
    <property type="entry name" value="ATP-binding cassette, sub-family A (ABC1), member 2"/>
    <property type="match status" value="1"/>
</dbReference>
<evidence type="ECO:0000256" key="15">
    <source>
        <dbReference type="ARBA" id="ARBA00023180"/>
    </source>
</evidence>
<feature type="transmembrane region" description="Helical" evidence="21">
    <location>
        <begin position="984"/>
        <end position="1005"/>
    </location>
</feature>
<dbReference type="EMBL" id="JAEAOA010001578">
    <property type="protein sequence ID" value="KAK3577512.1"/>
    <property type="molecule type" value="Genomic_DNA"/>
</dbReference>
<evidence type="ECO:0000256" key="13">
    <source>
        <dbReference type="ARBA" id="ARBA00022989"/>
    </source>
</evidence>
<feature type="domain" description="ABC transporter" evidence="22">
    <location>
        <begin position="2163"/>
        <end position="2398"/>
    </location>
</feature>
<evidence type="ECO:0000256" key="10">
    <source>
        <dbReference type="ARBA" id="ARBA00022753"/>
    </source>
</evidence>
<evidence type="ECO:0000256" key="8">
    <source>
        <dbReference type="ARBA" id="ARBA00022737"/>
    </source>
</evidence>
<keyword evidence="6" id="KW-0597">Phosphoprotein</keyword>
<keyword evidence="9" id="KW-0547">Nucleotide-binding</keyword>
<dbReference type="GO" id="GO:0051247">
    <property type="term" value="P:positive regulation of protein metabolic process"/>
    <property type="evidence" value="ECO:0007669"/>
    <property type="project" value="UniProtKB-ARBA"/>
</dbReference>
<dbReference type="GO" id="GO:0016887">
    <property type="term" value="F:ATP hydrolysis activity"/>
    <property type="evidence" value="ECO:0007669"/>
    <property type="project" value="InterPro"/>
</dbReference>
<dbReference type="GO" id="GO:0005319">
    <property type="term" value="F:lipid transporter activity"/>
    <property type="evidence" value="ECO:0007669"/>
    <property type="project" value="TreeGrafter"/>
</dbReference>
<dbReference type="SUPFAM" id="SSF52540">
    <property type="entry name" value="P-loop containing nucleoside triphosphate hydrolases"/>
    <property type="match status" value="2"/>
</dbReference>
<organism evidence="23 24">
    <name type="scientific">Potamilus streckersoni</name>
    <dbReference type="NCBI Taxonomy" id="2493646"/>
    <lineage>
        <taxon>Eukaryota</taxon>
        <taxon>Metazoa</taxon>
        <taxon>Spiralia</taxon>
        <taxon>Lophotrochozoa</taxon>
        <taxon>Mollusca</taxon>
        <taxon>Bivalvia</taxon>
        <taxon>Autobranchia</taxon>
        <taxon>Heteroconchia</taxon>
        <taxon>Palaeoheterodonta</taxon>
        <taxon>Unionida</taxon>
        <taxon>Unionoidea</taxon>
        <taxon>Unionidae</taxon>
        <taxon>Ambleminae</taxon>
        <taxon>Lampsilini</taxon>
        <taxon>Potamilus</taxon>
    </lineage>
</organism>
<keyword evidence="4" id="KW-0813">Transport</keyword>
<feature type="transmembrane region" description="Helical" evidence="21">
    <location>
        <begin position="39"/>
        <end position="58"/>
    </location>
</feature>
<evidence type="ECO:0000313" key="23">
    <source>
        <dbReference type="EMBL" id="KAK3577512.1"/>
    </source>
</evidence>
<evidence type="ECO:0000256" key="7">
    <source>
        <dbReference type="ARBA" id="ARBA00022692"/>
    </source>
</evidence>
<reference evidence="23" key="3">
    <citation type="submission" date="2023-05" db="EMBL/GenBank/DDBJ databases">
        <authorList>
            <person name="Smith C.H."/>
        </authorList>
    </citation>
    <scope>NUCLEOTIDE SEQUENCE</scope>
    <source>
        <strain evidence="23">CHS0354</strain>
        <tissue evidence="23">Mantle</tissue>
    </source>
</reference>
<feature type="domain" description="ABC transporter" evidence="22">
    <location>
        <begin position="1087"/>
        <end position="1318"/>
    </location>
</feature>